<dbReference type="Proteomes" id="UP001153069">
    <property type="component" value="Unassembled WGS sequence"/>
</dbReference>
<feature type="signal peptide" evidence="2">
    <location>
        <begin position="1"/>
        <end position="21"/>
    </location>
</feature>
<keyword evidence="2" id="KW-0732">Signal</keyword>
<gene>
    <name evidence="3" type="ORF">SEMRO_232_G094040.1</name>
</gene>
<sequence length="471" mass="53082">MRASLLMATVLVLLCLDVAQAGMGLRGSGASKGDEDGGTTSAITSSSDGSGVDEDRSGETTNNLRPQSKEQPATITDTAKKKTQDNKKFRLPGQQTRREKWCAPHETEACGQSMGHLLCEYNPEKQVYATRCVRQPKTSLHLQLHPRNYCGACRRCFQDTDELRHAVAEYVANNTEHTDVAHNYGWPINKWCVSRITDFSNLFAHQRKFKEPIGNWDVSAARNMSGMFLSAFAFNQDVSQWNVDKVVDMSRMFDSAYAFNQPLESWNTERVTTMSRMFRVAKNFDQSLSKWNTSQVKDMSNMFYRGHSFQQAVAWDLSRVQDISFMFAYTRNFDHNSVVRWDVSRVHTMRGIFQNTNAFNQDVSSWDVSNVRDMSFAFYRALSFQEDERKQRAILTKWDLSKVLDKQNMFAFLAQGAMNATGVSQAEGVMLSHPSYDGSRMAHGMAVENHDKASPSSSSASSSSSTQGTSV</sequence>
<dbReference type="AlphaFoldDB" id="A0A9N8DRM5"/>
<feature type="compositionally biased region" description="Polar residues" evidence="1">
    <location>
        <begin position="38"/>
        <end position="49"/>
    </location>
</feature>
<feature type="region of interest" description="Disordered" evidence="1">
    <location>
        <begin position="440"/>
        <end position="471"/>
    </location>
</feature>
<feature type="chain" id="PRO_5040124318" evidence="2">
    <location>
        <begin position="22"/>
        <end position="471"/>
    </location>
</feature>
<dbReference type="InterPro" id="IPR011889">
    <property type="entry name" value="Liste_lipo_26"/>
</dbReference>
<evidence type="ECO:0000313" key="4">
    <source>
        <dbReference type="Proteomes" id="UP001153069"/>
    </source>
</evidence>
<comment type="caution">
    <text evidence="3">The sequence shown here is derived from an EMBL/GenBank/DDBJ whole genome shotgun (WGS) entry which is preliminary data.</text>
</comment>
<keyword evidence="3" id="KW-0449">Lipoprotein</keyword>
<organism evidence="3 4">
    <name type="scientific">Seminavis robusta</name>
    <dbReference type="NCBI Taxonomy" id="568900"/>
    <lineage>
        <taxon>Eukaryota</taxon>
        <taxon>Sar</taxon>
        <taxon>Stramenopiles</taxon>
        <taxon>Ochrophyta</taxon>
        <taxon>Bacillariophyta</taxon>
        <taxon>Bacillariophyceae</taxon>
        <taxon>Bacillariophycidae</taxon>
        <taxon>Naviculales</taxon>
        <taxon>Naviculaceae</taxon>
        <taxon>Seminavis</taxon>
    </lineage>
</organism>
<name>A0A9N8DRM5_9STRA</name>
<dbReference type="OrthoDB" id="198852at2759"/>
<reference evidence="3" key="1">
    <citation type="submission" date="2020-06" db="EMBL/GenBank/DDBJ databases">
        <authorList>
            <consortium name="Plant Systems Biology data submission"/>
        </authorList>
    </citation>
    <scope>NUCLEOTIDE SEQUENCE</scope>
    <source>
        <strain evidence="3">D6</strain>
    </source>
</reference>
<feature type="compositionally biased region" description="Low complexity" evidence="1">
    <location>
        <begin position="454"/>
        <end position="465"/>
    </location>
</feature>
<accession>A0A9N8DRM5</accession>
<dbReference type="Pfam" id="PF03382">
    <property type="entry name" value="DUF285"/>
    <property type="match status" value="2"/>
</dbReference>
<evidence type="ECO:0000256" key="1">
    <source>
        <dbReference type="SAM" id="MobiDB-lite"/>
    </source>
</evidence>
<feature type="compositionally biased region" description="Polar residues" evidence="1">
    <location>
        <begin position="59"/>
        <end position="77"/>
    </location>
</feature>
<dbReference type="NCBIfam" id="TIGR02167">
    <property type="entry name" value="Liste_lipo_26"/>
    <property type="match status" value="2"/>
</dbReference>
<keyword evidence="4" id="KW-1185">Reference proteome</keyword>
<evidence type="ECO:0000256" key="2">
    <source>
        <dbReference type="SAM" id="SignalP"/>
    </source>
</evidence>
<dbReference type="EMBL" id="CAICTM010000231">
    <property type="protein sequence ID" value="CAB9505486.1"/>
    <property type="molecule type" value="Genomic_DNA"/>
</dbReference>
<feature type="compositionally biased region" description="Basic and acidic residues" evidence="1">
    <location>
        <begin position="78"/>
        <end position="88"/>
    </location>
</feature>
<protein>
    <submittedName>
        <fullName evidence="3">Lipoprotein</fullName>
    </submittedName>
</protein>
<evidence type="ECO:0000313" key="3">
    <source>
        <dbReference type="EMBL" id="CAB9505486.1"/>
    </source>
</evidence>
<dbReference type="InterPro" id="IPR005046">
    <property type="entry name" value="DUF285"/>
</dbReference>
<feature type="region of interest" description="Disordered" evidence="1">
    <location>
        <begin position="28"/>
        <end position="99"/>
    </location>
</feature>
<proteinExistence type="predicted"/>